<evidence type="ECO:0000313" key="2">
    <source>
        <dbReference type="EnsemblMetazoa" id="AAEL027309-PA"/>
    </source>
</evidence>
<reference evidence="2 3" key="1">
    <citation type="submission" date="2017-06" db="EMBL/GenBank/DDBJ databases">
        <title>Aedes aegypti genome working group (AGWG) sequencing and assembly.</title>
        <authorList>
            <consortium name="Aedes aegypti Genome Working Group (AGWG)"/>
            <person name="Matthews B.J."/>
        </authorList>
    </citation>
    <scope>NUCLEOTIDE SEQUENCE [LARGE SCALE GENOMIC DNA]</scope>
    <source>
        <strain evidence="2 3">LVP_AGWG</strain>
    </source>
</reference>
<feature type="compositionally biased region" description="Acidic residues" evidence="1">
    <location>
        <begin position="7"/>
        <end position="18"/>
    </location>
</feature>
<accession>A0A6I8U802</accession>
<dbReference type="Proteomes" id="UP000008820">
    <property type="component" value="Chromosome 2"/>
</dbReference>
<reference evidence="2" key="2">
    <citation type="submission" date="2020-05" db="UniProtKB">
        <authorList>
            <consortium name="EnsemblMetazoa"/>
        </authorList>
    </citation>
    <scope>IDENTIFICATION</scope>
    <source>
        <strain evidence="2">LVP_AGWG</strain>
    </source>
</reference>
<dbReference type="OrthoDB" id="7762894at2759"/>
<evidence type="ECO:0000313" key="3">
    <source>
        <dbReference type="Proteomes" id="UP000008820"/>
    </source>
</evidence>
<proteinExistence type="predicted"/>
<dbReference type="EnsemblMetazoa" id="AAEL027309-RA">
    <property type="protein sequence ID" value="AAEL027309-PA"/>
    <property type="gene ID" value="AAEL027309"/>
</dbReference>
<name>A0A6I8U802_AEDAE</name>
<dbReference type="InParanoid" id="A0A6I8U802"/>
<organism evidence="2 3">
    <name type="scientific">Aedes aegypti</name>
    <name type="common">Yellowfever mosquito</name>
    <name type="synonym">Culex aegypti</name>
    <dbReference type="NCBI Taxonomy" id="7159"/>
    <lineage>
        <taxon>Eukaryota</taxon>
        <taxon>Metazoa</taxon>
        <taxon>Ecdysozoa</taxon>
        <taxon>Arthropoda</taxon>
        <taxon>Hexapoda</taxon>
        <taxon>Insecta</taxon>
        <taxon>Pterygota</taxon>
        <taxon>Neoptera</taxon>
        <taxon>Endopterygota</taxon>
        <taxon>Diptera</taxon>
        <taxon>Nematocera</taxon>
        <taxon>Culicoidea</taxon>
        <taxon>Culicidae</taxon>
        <taxon>Culicinae</taxon>
        <taxon>Aedini</taxon>
        <taxon>Aedes</taxon>
        <taxon>Stegomyia</taxon>
    </lineage>
</organism>
<gene>
    <name evidence="2" type="primary">110677192</name>
</gene>
<keyword evidence="3" id="KW-1185">Reference proteome</keyword>
<protein>
    <submittedName>
        <fullName evidence="2">Uncharacterized protein</fullName>
    </submittedName>
</protein>
<dbReference type="AlphaFoldDB" id="A0A6I8U802"/>
<feature type="region of interest" description="Disordered" evidence="1">
    <location>
        <begin position="1"/>
        <end position="48"/>
    </location>
</feature>
<evidence type="ECO:0000256" key="1">
    <source>
        <dbReference type="SAM" id="MobiDB-lite"/>
    </source>
</evidence>
<sequence>MEFNKDEYEEEEYLEEPGDMNSDHHDNEWFPQQQTPSPQPLCSEDPLPIPDDLSEVNHFLPVDGSDDDDHSCFSCSIVSDGAAENYLYFFKATMFRRLYRGQMRPREVGTKNVFGDSVEDVIKCIWKLSVAHVSRQINFDDDGPKWAEKQVPDQEDIEKFVTMQDQMKRKAYTISGVTPRLLTSWRGKQIKMFIHAYSVNVETNPQHQMVLKQLIAPNNPDRSGAHSTRDDAALAKELKNNHPELEGHHSSWLLWANTIHSSAAHKQEEMKNAPSPPLELAKYFRWTGVSEAARLQSVHRGASVAHAVNGGWMKDVEEVFQGISSAVSILSNVARKLEGMIAKGKAAEEIIIAVQSAVRPEETEVSKVLADSVTDCPDVDHM</sequence>